<dbReference type="EMBL" id="KZ857525">
    <property type="protein sequence ID" value="RDX41073.1"/>
    <property type="molecule type" value="Genomic_DNA"/>
</dbReference>
<sequence length="291" mass="31605">MHACASCRCTHECVSSTALLSALSSHANSRANIQHLPCLFYRRRACFRRLHTASAITLQPHSCRASAYLLPDLAPSRAHSSSATSVSQKSVLTQLASPNAHPLLLSCSPGTLLYIHPDSLLRPRYRRGPFYVRRSLARALRATPHPSCRRSLPPALGPHLRCNAAEPLSEITLGRVPRAYIDRAVCSQFDCMRPGLVLPTLPGQSMYAMNRARGSLELRPGNIPNPPPAFASTLQRDDSPGASVPLGGASVVRTLHDWRLTCRTGCCRLPSGGFSGLVPRTDHSNVCSFVM</sequence>
<accession>A0A371CLC2</accession>
<organism evidence="1 2">
    <name type="scientific">Lentinus brumalis</name>
    <dbReference type="NCBI Taxonomy" id="2498619"/>
    <lineage>
        <taxon>Eukaryota</taxon>
        <taxon>Fungi</taxon>
        <taxon>Dikarya</taxon>
        <taxon>Basidiomycota</taxon>
        <taxon>Agaricomycotina</taxon>
        <taxon>Agaricomycetes</taxon>
        <taxon>Polyporales</taxon>
        <taxon>Polyporaceae</taxon>
        <taxon>Lentinus</taxon>
    </lineage>
</organism>
<gene>
    <name evidence="1" type="ORF">OH76DRAFT_1412427</name>
</gene>
<evidence type="ECO:0000313" key="2">
    <source>
        <dbReference type="Proteomes" id="UP000256964"/>
    </source>
</evidence>
<dbReference type="AlphaFoldDB" id="A0A371CLC2"/>
<proteinExistence type="predicted"/>
<dbReference type="Proteomes" id="UP000256964">
    <property type="component" value="Unassembled WGS sequence"/>
</dbReference>
<name>A0A371CLC2_9APHY</name>
<evidence type="ECO:0000313" key="1">
    <source>
        <dbReference type="EMBL" id="RDX41073.1"/>
    </source>
</evidence>
<protein>
    <submittedName>
        <fullName evidence="1">Uncharacterized protein</fullName>
    </submittedName>
</protein>
<reference evidence="1 2" key="1">
    <citation type="journal article" date="2018" name="Biotechnol. Biofuels">
        <title>Integrative visual omics of the white-rot fungus Polyporus brumalis exposes the biotechnological potential of its oxidative enzymes for delignifying raw plant biomass.</title>
        <authorList>
            <person name="Miyauchi S."/>
            <person name="Rancon A."/>
            <person name="Drula E."/>
            <person name="Hage H."/>
            <person name="Chaduli D."/>
            <person name="Favel A."/>
            <person name="Grisel S."/>
            <person name="Henrissat B."/>
            <person name="Herpoel-Gimbert I."/>
            <person name="Ruiz-Duenas F.J."/>
            <person name="Chevret D."/>
            <person name="Hainaut M."/>
            <person name="Lin J."/>
            <person name="Wang M."/>
            <person name="Pangilinan J."/>
            <person name="Lipzen A."/>
            <person name="Lesage-Meessen L."/>
            <person name="Navarro D."/>
            <person name="Riley R."/>
            <person name="Grigoriev I.V."/>
            <person name="Zhou S."/>
            <person name="Raouche S."/>
            <person name="Rosso M.N."/>
        </authorList>
    </citation>
    <scope>NUCLEOTIDE SEQUENCE [LARGE SCALE GENOMIC DNA]</scope>
    <source>
        <strain evidence="1 2">BRFM 1820</strain>
    </source>
</reference>
<keyword evidence="2" id="KW-1185">Reference proteome</keyword>